<feature type="region of interest" description="Disordered" evidence="1">
    <location>
        <begin position="995"/>
        <end position="1046"/>
    </location>
</feature>
<evidence type="ECO:0000256" key="1">
    <source>
        <dbReference type="SAM" id="MobiDB-lite"/>
    </source>
</evidence>
<keyword evidence="3" id="KW-1185">Reference proteome</keyword>
<sequence>MASGQAPPKIVNSGAQPSIVPFEHQGKTKAALGDPHSRSGPAKKLSGAADEFVWDGWPDGDFEHHFSWEELKQTNNLMVHWSCHAAGANDHHKRSDCAKNWEDGALLIRYCRGMIRCDHTECQIIIRPQTRRLKIQEQCQHPCRCGGKLTWFECNVVSKIWTYDGGKYFQNIGKHDHARLTHKLHLLPNERAEFEAIVRTNPKAGPLALLVGAPGIEGPGRSVADITSVLANKDRISKERQHITSGPGGGSAETFLQDFATLEEEYPNFILYSQIGAVTVIVMQSPFMRSQLIKEFIQTEAINGLVTDAAHGFWRNKNALLMVSSVFTKDLLCWIPVLFTYSNGASAKHYESHFFALYESIGQEAEERGILVVDELFLDVVDFSEAQRQGKTQAFIRFWQLRQDNTRSEDELREAASAIVKGCREHFQRGVTRLTRISAVIPFGRATAFEFRVQGLFDAEDLATFGERAALIIKEFPKTEPWLSWWISETHAPLLFPAHRKMKPDLWESIPDTTNAEESMHWKLYAATGRDHVLLEGIRSLYAFSDHYQRLATANLSTYPCGVPIRYGSAEPWKLVASRIGRTKPTRAPEAYERRRYKNDGRPPDTAKELAETRSKSRKLQKSQIRSDEKKAETLERNIYQSYPWSNNSCWLDTALELLFNVVAASNHPRIKDRRTWLTEQRDSYRTRLKHYRCISAEDDLKSLFGWLSTVLQREWDKEGCIYSATYFHGYRVKLRICTTIKATEPSYKHYQITSEPQKTFEYRLNSQDHQTYHGKVQSWFRQMTSMNPPPHTLAQCFKTKDGVCLCQGDACDITLNIMLPVCLIIWVEDDDLNVWDFPITLRPLTKEAAADGVVYDMVGRGLHSAEQQHFITRFRTPQGKIYTYDGQLADGVATAHTAKLKDLLSGPEVVLPSGYKTNVVIYHLRGGTGAQRTLYAHQIAAAKRLHQIVFTDEELGLATTVGLDLEGYEQMPGIKRTWMVNPYSKKVADYRPTAFSETPSEKGPEKHLPEPPIFSSPLKAKTPIARRRAKKRRAPSTSPESDHRLSGPPFYCRCGLRGNWNELAIAEPTIECHMCERWSHIACQKGGRASRLTPSQKFTCDDCMLPHLLRQNMIPKPRRKRRVYNSPGKGALVRHGDTYWYPVRLIASRRRDNVTEWQVKWWRGCVFADDSAVGCWVPAERVVDELWQNREERRKIRLGRWQMACQVPGIEDQLLDFDGHVPTAEIKTVLTPHQELLTRLTYQPEDVTEYIPALEDILSNDHGPESLRSGTVPHTGELSLVERAQVGSWFIHNITDARAKQSLWVGRAAYAHAVTLLLANRHKEQILQESKYPHNGTRAEQDAFILEKAYEHQKGSVGDEYLSADTDVDQECLLSFEERLFENSAAAGVAGNHQWGLDAGPHQDNWNPYQYIPSWWNYEDRDERESELEVSAHPFRGEIWPQSLTFHVL</sequence>
<dbReference type="OrthoDB" id="3056903at2759"/>
<dbReference type="HOGENOM" id="CLU_004051_0_0_1"/>
<dbReference type="SUPFAM" id="SSF57903">
    <property type="entry name" value="FYVE/PHD zinc finger"/>
    <property type="match status" value="1"/>
</dbReference>
<dbReference type="eggNOG" id="ENOG502S7P8">
    <property type="taxonomic scope" value="Eukaryota"/>
</dbReference>
<name>S7QJ71_GLOTA</name>
<feature type="compositionally biased region" description="Basic and acidic residues" evidence="1">
    <location>
        <begin position="597"/>
        <end position="615"/>
    </location>
</feature>
<dbReference type="InterPro" id="IPR011011">
    <property type="entry name" value="Znf_FYVE_PHD"/>
</dbReference>
<dbReference type="InterPro" id="IPR013083">
    <property type="entry name" value="Znf_RING/FYVE/PHD"/>
</dbReference>
<protein>
    <recommendedName>
        <fullName evidence="4">Zinc finger PHD-type domain-containing protein</fullName>
    </recommendedName>
</protein>
<dbReference type="GeneID" id="19308128"/>
<feature type="compositionally biased region" description="Basic and acidic residues" evidence="1">
    <location>
        <begin position="1000"/>
        <end position="1010"/>
    </location>
</feature>
<evidence type="ECO:0008006" key="4">
    <source>
        <dbReference type="Google" id="ProtNLM"/>
    </source>
</evidence>
<feature type="region of interest" description="Disordered" evidence="1">
    <location>
        <begin position="597"/>
        <end position="629"/>
    </location>
</feature>
<accession>S7QJ71</accession>
<dbReference type="OMA" id="AMCHACT"/>
<feature type="compositionally biased region" description="Basic residues" evidence="1">
    <location>
        <begin position="1025"/>
        <end position="1035"/>
    </location>
</feature>
<dbReference type="KEGG" id="gtr:GLOTRDRAFT_70775"/>
<organism evidence="2 3">
    <name type="scientific">Gloeophyllum trabeum (strain ATCC 11539 / FP-39264 / Madison 617)</name>
    <name type="common">Brown rot fungus</name>
    <dbReference type="NCBI Taxonomy" id="670483"/>
    <lineage>
        <taxon>Eukaryota</taxon>
        <taxon>Fungi</taxon>
        <taxon>Dikarya</taxon>
        <taxon>Basidiomycota</taxon>
        <taxon>Agaricomycotina</taxon>
        <taxon>Agaricomycetes</taxon>
        <taxon>Gloeophyllales</taxon>
        <taxon>Gloeophyllaceae</taxon>
        <taxon>Gloeophyllum</taxon>
    </lineage>
</organism>
<evidence type="ECO:0000313" key="2">
    <source>
        <dbReference type="EMBL" id="EPQ59388.1"/>
    </source>
</evidence>
<dbReference type="Gene3D" id="3.30.40.10">
    <property type="entry name" value="Zinc/RING finger domain, C3HC4 (zinc finger)"/>
    <property type="match status" value="1"/>
</dbReference>
<dbReference type="EMBL" id="KB469297">
    <property type="protein sequence ID" value="EPQ59388.1"/>
    <property type="molecule type" value="Genomic_DNA"/>
</dbReference>
<evidence type="ECO:0000313" key="3">
    <source>
        <dbReference type="Proteomes" id="UP000030669"/>
    </source>
</evidence>
<feature type="region of interest" description="Disordered" evidence="1">
    <location>
        <begin position="1"/>
        <end position="44"/>
    </location>
</feature>
<proteinExistence type="predicted"/>
<dbReference type="Proteomes" id="UP000030669">
    <property type="component" value="Unassembled WGS sequence"/>
</dbReference>
<dbReference type="RefSeq" id="XP_007862395.1">
    <property type="nucleotide sequence ID" value="XM_007864204.1"/>
</dbReference>
<reference evidence="2 3" key="1">
    <citation type="journal article" date="2012" name="Science">
        <title>The Paleozoic origin of enzymatic lignin decomposition reconstructed from 31 fungal genomes.</title>
        <authorList>
            <person name="Floudas D."/>
            <person name="Binder M."/>
            <person name="Riley R."/>
            <person name="Barry K."/>
            <person name="Blanchette R.A."/>
            <person name="Henrissat B."/>
            <person name="Martinez A.T."/>
            <person name="Otillar R."/>
            <person name="Spatafora J.W."/>
            <person name="Yadav J.S."/>
            <person name="Aerts A."/>
            <person name="Benoit I."/>
            <person name="Boyd A."/>
            <person name="Carlson A."/>
            <person name="Copeland A."/>
            <person name="Coutinho P.M."/>
            <person name="de Vries R.P."/>
            <person name="Ferreira P."/>
            <person name="Findley K."/>
            <person name="Foster B."/>
            <person name="Gaskell J."/>
            <person name="Glotzer D."/>
            <person name="Gorecki P."/>
            <person name="Heitman J."/>
            <person name="Hesse C."/>
            <person name="Hori C."/>
            <person name="Igarashi K."/>
            <person name="Jurgens J.A."/>
            <person name="Kallen N."/>
            <person name="Kersten P."/>
            <person name="Kohler A."/>
            <person name="Kuees U."/>
            <person name="Kumar T.K.A."/>
            <person name="Kuo A."/>
            <person name="LaButti K."/>
            <person name="Larrondo L.F."/>
            <person name="Lindquist E."/>
            <person name="Ling A."/>
            <person name="Lombard V."/>
            <person name="Lucas S."/>
            <person name="Lundell T."/>
            <person name="Martin R."/>
            <person name="McLaughlin D.J."/>
            <person name="Morgenstern I."/>
            <person name="Morin E."/>
            <person name="Murat C."/>
            <person name="Nagy L.G."/>
            <person name="Nolan M."/>
            <person name="Ohm R.A."/>
            <person name="Patyshakuliyeva A."/>
            <person name="Rokas A."/>
            <person name="Ruiz-Duenas F.J."/>
            <person name="Sabat G."/>
            <person name="Salamov A."/>
            <person name="Samejima M."/>
            <person name="Schmutz J."/>
            <person name="Slot J.C."/>
            <person name="St John F."/>
            <person name="Stenlid J."/>
            <person name="Sun H."/>
            <person name="Sun S."/>
            <person name="Syed K."/>
            <person name="Tsang A."/>
            <person name="Wiebenga A."/>
            <person name="Young D."/>
            <person name="Pisabarro A."/>
            <person name="Eastwood D.C."/>
            <person name="Martin F."/>
            <person name="Cullen D."/>
            <person name="Grigoriev I.V."/>
            <person name="Hibbett D.S."/>
        </authorList>
    </citation>
    <scope>NUCLEOTIDE SEQUENCE [LARGE SCALE GENOMIC DNA]</scope>
    <source>
        <strain evidence="2 3">ATCC 11539</strain>
    </source>
</reference>
<gene>
    <name evidence="2" type="ORF">GLOTRDRAFT_70775</name>
</gene>